<dbReference type="GeneID" id="54360997"/>
<dbReference type="SUPFAM" id="SSF52317">
    <property type="entry name" value="Class I glutamine amidotransferase-like"/>
    <property type="match status" value="1"/>
</dbReference>
<organism evidence="2">
    <name type="scientific">Dissoconium aciculare CBS 342.82</name>
    <dbReference type="NCBI Taxonomy" id="1314786"/>
    <lineage>
        <taxon>Eukaryota</taxon>
        <taxon>Fungi</taxon>
        <taxon>Dikarya</taxon>
        <taxon>Ascomycota</taxon>
        <taxon>Pezizomycotina</taxon>
        <taxon>Dothideomycetes</taxon>
        <taxon>Dothideomycetidae</taxon>
        <taxon>Mycosphaerellales</taxon>
        <taxon>Dissoconiaceae</taxon>
        <taxon>Dissoconium</taxon>
    </lineage>
</organism>
<reference evidence="2" key="2">
    <citation type="submission" date="2020-04" db="EMBL/GenBank/DDBJ databases">
        <authorList>
            <consortium name="NCBI Genome Project"/>
        </authorList>
    </citation>
    <scope>NUCLEOTIDE SEQUENCE</scope>
    <source>
        <strain evidence="2">CBS 342.82</strain>
    </source>
</reference>
<keyword evidence="1" id="KW-1185">Reference proteome</keyword>
<dbReference type="RefSeq" id="XP_033459068.1">
    <property type="nucleotide sequence ID" value="XM_033603197.1"/>
</dbReference>
<dbReference type="PANTHER" id="PTHR43068">
    <property type="entry name" value="SLR1854 PROTEIN"/>
    <property type="match status" value="1"/>
</dbReference>
<protein>
    <submittedName>
        <fullName evidence="2">Class I glutamine amidotransferase-like protein</fullName>
    </submittedName>
</protein>
<evidence type="ECO:0000313" key="1">
    <source>
        <dbReference type="Proteomes" id="UP000504637"/>
    </source>
</evidence>
<gene>
    <name evidence="2" type="ORF">K489DRAFT_370918</name>
</gene>
<dbReference type="PANTHER" id="PTHR43068:SF1">
    <property type="entry name" value="SLR1854 PROTEIN"/>
    <property type="match status" value="1"/>
</dbReference>
<evidence type="ECO:0000313" key="2">
    <source>
        <dbReference type="RefSeq" id="XP_033459068.1"/>
    </source>
</evidence>
<dbReference type="InterPro" id="IPR032633">
    <property type="entry name" value="ThiJ-like"/>
</dbReference>
<accession>A0A6J3M5A7</accession>
<dbReference type="InterPro" id="IPR029062">
    <property type="entry name" value="Class_I_gatase-like"/>
</dbReference>
<name>A0A6J3M5A7_9PEZI</name>
<dbReference type="Gene3D" id="3.40.50.880">
    <property type="match status" value="1"/>
</dbReference>
<sequence length="254" mass="27448">MGSKVVFLLADYGHDPTETAVPYKAFVEAGFQVTFFTENGNVPKCDAKMLEGITGTLLGAPKAAVEAYKKMTQSTEWQNPKAWTSEGISLLDYDLLMLPGGHEKGVRQILDSPKAQALIAEYFPACQKPGKKATAAICHGVQALAHTKGADGNSVIHEVNTTALPGVFENAAYHSTRLFLGDYYKTYGAGTANVEEIVKAALRDPAKQWKSSANPAAPFLVENQDWNYISGRWPGDAPLLAESAVKMVQQLQKA</sequence>
<dbReference type="OrthoDB" id="543156at2759"/>
<proteinExistence type="predicted"/>
<reference evidence="2" key="3">
    <citation type="submission" date="2025-08" db="UniProtKB">
        <authorList>
            <consortium name="RefSeq"/>
        </authorList>
    </citation>
    <scope>IDENTIFICATION</scope>
    <source>
        <strain evidence="2">CBS 342.82</strain>
    </source>
</reference>
<dbReference type="Proteomes" id="UP000504637">
    <property type="component" value="Unplaced"/>
</dbReference>
<dbReference type="AlphaFoldDB" id="A0A6J3M5A7"/>
<dbReference type="Pfam" id="PF17124">
    <property type="entry name" value="ThiJ_like"/>
    <property type="match status" value="1"/>
</dbReference>
<reference evidence="2" key="1">
    <citation type="submission" date="2020-01" db="EMBL/GenBank/DDBJ databases">
        <authorList>
            <consortium name="DOE Joint Genome Institute"/>
            <person name="Haridas S."/>
            <person name="Albert R."/>
            <person name="Binder M."/>
            <person name="Bloem J."/>
            <person name="Labutti K."/>
            <person name="Salamov A."/>
            <person name="Andreopoulos B."/>
            <person name="Baker S.E."/>
            <person name="Barry K."/>
            <person name="Bills G."/>
            <person name="Bluhm B.H."/>
            <person name="Cannon C."/>
            <person name="Castanera R."/>
            <person name="Culley D.E."/>
            <person name="Daum C."/>
            <person name="Ezra D."/>
            <person name="Gonzalez J.B."/>
            <person name="Henrissat B."/>
            <person name="Kuo A."/>
            <person name="Liang C."/>
            <person name="Lipzen A."/>
            <person name="Lutzoni F."/>
            <person name="Magnuson J."/>
            <person name="Mondo S."/>
            <person name="Nolan M."/>
            <person name="Ohm R."/>
            <person name="Pangilinan J."/>
            <person name="Park H.-J."/>
            <person name="Ramirez L."/>
            <person name="Alfaro M."/>
            <person name="Sun H."/>
            <person name="Tritt A."/>
            <person name="Yoshinaga Y."/>
            <person name="Zwiers L.-H."/>
            <person name="Turgeon B.G."/>
            <person name="Goodwin S.B."/>
            <person name="Spatafora J.W."/>
            <person name="Crous P.W."/>
            <person name="Grigoriev I.V."/>
        </authorList>
    </citation>
    <scope>NUCLEOTIDE SEQUENCE</scope>
    <source>
        <strain evidence="2">CBS 342.82</strain>
    </source>
</reference>